<accession>A0A9P6U7L3</accession>
<evidence type="ECO:0000313" key="3">
    <source>
        <dbReference type="Proteomes" id="UP000807716"/>
    </source>
</evidence>
<proteinExistence type="predicted"/>
<comment type="caution">
    <text evidence="2">The sequence shown here is derived from an EMBL/GenBank/DDBJ whole genome shotgun (WGS) entry which is preliminary data.</text>
</comment>
<name>A0A9P6U7L3_9FUNG</name>
<feature type="region of interest" description="Disordered" evidence="1">
    <location>
        <begin position="606"/>
        <end position="626"/>
    </location>
</feature>
<dbReference type="OrthoDB" id="2423301at2759"/>
<dbReference type="Proteomes" id="UP000807716">
    <property type="component" value="Unassembled WGS sequence"/>
</dbReference>
<sequence>MALPTECIQVIFDNLDPATLAKDRTVFLRVSRAFLEAGAKRLYSDPIETIRACSKGSGSSSSIGSPPLRAARAFLSLVLRYSPAQDPDIQSLRYALRTALNSLPATPTIDYLSLVMTIPYDAALYGPSAAPTFSNSMRLGKVLSHSCMGLHDALTWAAFGHRLSKVRNIEIPWGDLPRYFPHIDCLTSPSIRSIRLTTLNSWSEACAAKYDALTDDDYSRKLYAPIDVQIASGTKECEWWMSAPFISELQRIYRHLPVSTPHEIHNRSGLEWARFALAPESIDLSHVHAIEQNVQTYRHGAQLCSWPEQGRACILQQCRSLQRLAMGYGQDDGADLFAWAAQERRDAEAFRVFGDNNNNNTIHSLIPLTHLELTRTGLERHPTQLYPNVPDHLWKPLQDAVFAFRATLQKIVFHDPYSTTLVDLCMFHDMPALSHLDITAHTLHSTHVSGQPLFSGCSALTTLHLTSEMCLSLSERWHLPRVKALTLLGGIVFQFDQTTLQTAMQHRIETLVLSDYVPWLPRHNINANFSWDMACWTTLRFARLKTLHLTGITAYNFCWSMLAQCPHLEDLLLSPQSINAPGLSLLDPQLSDAGPWTSLLSSSSSTSTSLSSSSSTLPGSSSSPTGHPTIKKLYVHSVRIPYRSLVNRLPCLFPNLETLTILNCLNIEKHQKNDLYIKFPLLKELKCGQNFQ</sequence>
<dbReference type="EMBL" id="JAAAJB010000183">
    <property type="protein sequence ID" value="KAG0262588.1"/>
    <property type="molecule type" value="Genomic_DNA"/>
</dbReference>
<reference evidence="2" key="1">
    <citation type="journal article" date="2020" name="Fungal Divers.">
        <title>Resolving the Mortierellaceae phylogeny through synthesis of multi-gene phylogenetics and phylogenomics.</title>
        <authorList>
            <person name="Vandepol N."/>
            <person name="Liber J."/>
            <person name="Desiro A."/>
            <person name="Na H."/>
            <person name="Kennedy M."/>
            <person name="Barry K."/>
            <person name="Grigoriev I.V."/>
            <person name="Miller A.N."/>
            <person name="O'Donnell K."/>
            <person name="Stajich J.E."/>
            <person name="Bonito G."/>
        </authorList>
    </citation>
    <scope>NUCLEOTIDE SEQUENCE</scope>
    <source>
        <strain evidence="2">BC1065</strain>
    </source>
</reference>
<evidence type="ECO:0008006" key="4">
    <source>
        <dbReference type="Google" id="ProtNLM"/>
    </source>
</evidence>
<evidence type="ECO:0000313" key="2">
    <source>
        <dbReference type="EMBL" id="KAG0262588.1"/>
    </source>
</evidence>
<organism evidence="2 3">
    <name type="scientific">Actinomortierella ambigua</name>
    <dbReference type="NCBI Taxonomy" id="1343610"/>
    <lineage>
        <taxon>Eukaryota</taxon>
        <taxon>Fungi</taxon>
        <taxon>Fungi incertae sedis</taxon>
        <taxon>Mucoromycota</taxon>
        <taxon>Mortierellomycotina</taxon>
        <taxon>Mortierellomycetes</taxon>
        <taxon>Mortierellales</taxon>
        <taxon>Mortierellaceae</taxon>
        <taxon>Actinomortierella</taxon>
    </lineage>
</organism>
<dbReference type="AlphaFoldDB" id="A0A9P6U7L3"/>
<dbReference type="Gene3D" id="3.80.10.10">
    <property type="entry name" value="Ribonuclease Inhibitor"/>
    <property type="match status" value="1"/>
</dbReference>
<protein>
    <recommendedName>
        <fullName evidence="4">F-box domain-containing protein</fullName>
    </recommendedName>
</protein>
<dbReference type="InterPro" id="IPR032675">
    <property type="entry name" value="LRR_dom_sf"/>
</dbReference>
<evidence type="ECO:0000256" key="1">
    <source>
        <dbReference type="SAM" id="MobiDB-lite"/>
    </source>
</evidence>
<keyword evidence="3" id="KW-1185">Reference proteome</keyword>
<gene>
    <name evidence="2" type="ORF">DFQ27_002257</name>
</gene>
<dbReference type="SUPFAM" id="SSF52047">
    <property type="entry name" value="RNI-like"/>
    <property type="match status" value="1"/>
</dbReference>